<reference evidence="2 3" key="1">
    <citation type="journal article" date="2018" name="PLoS Genet.">
        <title>Population sequencing reveals clonal diversity and ancestral inbreeding in the grapevine cultivar Chardonnay.</title>
        <authorList>
            <person name="Roach M.J."/>
            <person name="Johnson D.L."/>
            <person name="Bohlmann J."/>
            <person name="van Vuuren H.J."/>
            <person name="Jones S.J."/>
            <person name="Pretorius I.S."/>
            <person name="Schmidt S.A."/>
            <person name="Borneman A.R."/>
        </authorList>
    </citation>
    <scope>NUCLEOTIDE SEQUENCE [LARGE SCALE GENOMIC DNA]</scope>
    <source>
        <strain evidence="3">cv. Chardonnay</strain>
        <tissue evidence="2">Leaf</tissue>
    </source>
</reference>
<feature type="compositionally biased region" description="Basic and acidic residues" evidence="1">
    <location>
        <begin position="16"/>
        <end position="25"/>
    </location>
</feature>
<dbReference type="AlphaFoldDB" id="A0A438FMC8"/>
<accession>A0A438FMC8</accession>
<sequence>MKETKAMKTPMSSSIKLDKDEKGKSSDSNMYKGMIGFKCELLPFPYLHFAVPPSSMALRQEPIASRAYDKHPTELS</sequence>
<proteinExistence type="predicted"/>
<dbReference type="EMBL" id="QGNW01000842">
    <property type="protein sequence ID" value="RVW61144.1"/>
    <property type="molecule type" value="Genomic_DNA"/>
</dbReference>
<organism evidence="2 3">
    <name type="scientific">Vitis vinifera</name>
    <name type="common">Grape</name>
    <dbReference type="NCBI Taxonomy" id="29760"/>
    <lineage>
        <taxon>Eukaryota</taxon>
        <taxon>Viridiplantae</taxon>
        <taxon>Streptophyta</taxon>
        <taxon>Embryophyta</taxon>
        <taxon>Tracheophyta</taxon>
        <taxon>Spermatophyta</taxon>
        <taxon>Magnoliopsida</taxon>
        <taxon>eudicotyledons</taxon>
        <taxon>Gunneridae</taxon>
        <taxon>Pentapetalae</taxon>
        <taxon>rosids</taxon>
        <taxon>Vitales</taxon>
        <taxon>Vitaceae</taxon>
        <taxon>Viteae</taxon>
        <taxon>Vitis</taxon>
    </lineage>
</organism>
<evidence type="ECO:0000313" key="3">
    <source>
        <dbReference type="Proteomes" id="UP000288805"/>
    </source>
</evidence>
<evidence type="ECO:0000256" key="1">
    <source>
        <dbReference type="SAM" id="MobiDB-lite"/>
    </source>
</evidence>
<evidence type="ECO:0000313" key="2">
    <source>
        <dbReference type="EMBL" id="RVW61144.1"/>
    </source>
</evidence>
<name>A0A438FMC8_VITVI</name>
<feature type="region of interest" description="Disordered" evidence="1">
    <location>
        <begin position="1"/>
        <end position="26"/>
    </location>
</feature>
<gene>
    <name evidence="2" type="ORF">CK203_020660</name>
</gene>
<comment type="caution">
    <text evidence="2">The sequence shown here is derived from an EMBL/GenBank/DDBJ whole genome shotgun (WGS) entry which is preliminary data.</text>
</comment>
<protein>
    <submittedName>
        <fullName evidence="2">Uncharacterized protein</fullName>
    </submittedName>
</protein>
<dbReference type="Proteomes" id="UP000288805">
    <property type="component" value="Unassembled WGS sequence"/>
</dbReference>